<evidence type="ECO:0000313" key="2">
    <source>
        <dbReference type="Proteomes" id="UP000887540"/>
    </source>
</evidence>
<sequence>MFSTVIMRVDNHVHIRHIMLYHFEKGWKATESARDINELFGEGTIGERMVQKWFKRFKDGDTSLKDEEGRGRRSDLDLLDAMEEDESLTTRILEEMFDVDQSTIVRCLKKLGKVWKLAGWVPHELSEDNKAVRVAVFTELSFRNEQIPFLKFLVTGDESWLLFKNLKRKKVCESRTDPKRNPERCALQEGHVVRLMGQERHYPLGNHREDSFCCILLLFC</sequence>
<dbReference type="InterPro" id="IPR041426">
    <property type="entry name" value="Mos1_HTH"/>
</dbReference>
<evidence type="ECO:0000313" key="3">
    <source>
        <dbReference type="WBParaSite" id="ACRNAN_Path_589.g2212.t1"/>
    </source>
</evidence>
<dbReference type="Gene3D" id="1.10.10.1450">
    <property type="match status" value="1"/>
</dbReference>
<dbReference type="GO" id="GO:0015074">
    <property type="term" value="P:DNA integration"/>
    <property type="evidence" value="ECO:0007669"/>
    <property type="project" value="TreeGrafter"/>
</dbReference>
<dbReference type="Gene3D" id="3.30.420.10">
    <property type="entry name" value="Ribonuclease H-like superfamily/Ribonuclease H"/>
    <property type="match status" value="1"/>
</dbReference>
<dbReference type="Proteomes" id="UP000887540">
    <property type="component" value="Unplaced"/>
</dbReference>
<keyword evidence="2" id="KW-1185">Reference proteome</keyword>
<dbReference type="GO" id="GO:0000729">
    <property type="term" value="P:DNA double-strand break processing"/>
    <property type="evidence" value="ECO:0007669"/>
    <property type="project" value="TreeGrafter"/>
</dbReference>
<dbReference type="GO" id="GO:0046975">
    <property type="term" value="F:histone H3K36 methyltransferase activity"/>
    <property type="evidence" value="ECO:0007669"/>
    <property type="project" value="TreeGrafter"/>
</dbReference>
<dbReference type="InterPro" id="IPR036397">
    <property type="entry name" value="RNaseH_sf"/>
</dbReference>
<protein>
    <submittedName>
        <fullName evidence="3">Mos1 transposase HTH domain-containing protein</fullName>
    </submittedName>
</protein>
<dbReference type="Pfam" id="PF17906">
    <property type="entry name" value="HTH_48"/>
    <property type="match status" value="1"/>
</dbReference>
<name>A0A914C938_9BILA</name>
<dbReference type="InterPro" id="IPR052709">
    <property type="entry name" value="Transposase-MT_Hybrid"/>
</dbReference>
<dbReference type="GO" id="GO:0044547">
    <property type="term" value="F:DNA topoisomerase binding"/>
    <property type="evidence" value="ECO:0007669"/>
    <property type="project" value="TreeGrafter"/>
</dbReference>
<dbReference type="GO" id="GO:0003697">
    <property type="term" value="F:single-stranded DNA binding"/>
    <property type="evidence" value="ECO:0007669"/>
    <property type="project" value="TreeGrafter"/>
</dbReference>
<dbReference type="GO" id="GO:0005634">
    <property type="term" value="C:nucleus"/>
    <property type="evidence" value="ECO:0007669"/>
    <property type="project" value="TreeGrafter"/>
</dbReference>
<dbReference type="GO" id="GO:0042800">
    <property type="term" value="F:histone H3K4 methyltransferase activity"/>
    <property type="evidence" value="ECO:0007669"/>
    <property type="project" value="TreeGrafter"/>
</dbReference>
<dbReference type="GO" id="GO:0035861">
    <property type="term" value="C:site of double-strand break"/>
    <property type="evidence" value="ECO:0007669"/>
    <property type="project" value="TreeGrafter"/>
</dbReference>
<organism evidence="2 3">
    <name type="scientific">Acrobeloides nanus</name>
    <dbReference type="NCBI Taxonomy" id="290746"/>
    <lineage>
        <taxon>Eukaryota</taxon>
        <taxon>Metazoa</taxon>
        <taxon>Ecdysozoa</taxon>
        <taxon>Nematoda</taxon>
        <taxon>Chromadorea</taxon>
        <taxon>Rhabditida</taxon>
        <taxon>Tylenchina</taxon>
        <taxon>Cephalobomorpha</taxon>
        <taxon>Cephaloboidea</taxon>
        <taxon>Cephalobidae</taxon>
        <taxon>Acrobeloides</taxon>
    </lineage>
</organism>
<dbReference type="GO" id="GO:0003690">
    <property type="term" value="F:double-stranded DNA binding"/>
    <property type="evidence" value="ECO:0007669"/>
    <property type="project" value="TreeGrafter"/>
</dbReference>
<dbReference type="GO" id="GO:0000793">
    <property type="term" value="C:condensed chromosome"/>
    <property type="evidence" value="ECO:0007669"/>
    <property type="project" value="TreeGrafter"/>
</dbReference>
<dbReference type="GO" id="GO:0006303">
    <property type="term" value="P:double-strand break repair via nonhomologous end joining"/>
    <property type="evidence" value="ECO:0007669"/>
    <property type="project" value="TreeGrafter"/>
</dbReference>
<dbReference type="GO" id="GO:0044774">
    <property type="term" value="P:mitotic DNA integrity checkpoint signaling"/>
    <property type="evidence" value="ECO:0007669"/>
    <property type="project" value="TreeGrafter"/>
</dbReference>
<reference evidence="3" key="1">
    <citation type="submission" date="2022-11" db="UniProtKB">
        <authorList>
            <consortium name="WormBaseParasite"/>
        </authorList>
    </citation>
    <scope>IDENTIFICATION</scope>
</reference>
<dbReference type="WBParaSite" id="ACRNAN_Path_589.g2212.t1">
    <property type="protein sequence ID" value="ACRNAN_Path_589.g2212.t1"/>
    <property type="gene ID" value="ACRNAN_Path_589.g2212"/>
</dbReference>
<accession>A0A914C938</accession>
<evidence type="ECO:0000259" key="1">
    <source>
        <dbReference type="Pfam" id="PF17906"/>
    </source>
</evidence>
<dbReference type="AlphaFoldDB" id="A0A914C938"/>
<proteinExistence type="predicted"/>
<feature type="domain" description="Mos1 transposase HTH" evidence="1">
    <location>
        <begin position="13"/>
        <end position="61"/>
    </location>
</feature>
<dbReference type="GO" id="GO:0031297">
    <property type="term" value="P:replication fork processing"/>
    <property type="evidence" value="ECO:0007669"/>
    <property type="project" value="TreeGrafter"/>
</dbReference>
<dbReference type="GO" id="GO:0000014">
    <property type="term" value="F:single-stranded DNA endodeoxyribonuclease activity"/>
    <property type="evidence" value="ECO:0007669"/>
    <property type="project" value="TreeGrafter"/>
</dbReference>
<dbReference type="PANTHER" id="PTHR46060">
    <property type="entry name" value="MARINER MOS1 TRANSPOSASE-LIKE PROTEIN"/>
    <property type="match status" value="1"/>
</dbReference>
<dbReference type="PANTHER" id="PTHR46060:SF2">
    <property type="entry name" value="HISTONE-LYSINE N-METHYLTRANSFERASE SETMAR"/>
    <property type="match status" value="1"/>
</dbReference>